<reference evidence="3 4" key="1">
    <citation type="journal article" date="2021" name="Sci. Rep.">
        <title>Genome sequencing of the multicellular alga Astrephomene provides insights into convergent evolution of germ-soma differentiation.</title>
        <authorList>
            <person name="Yamashita S."/>
            <person name="Yamamoto K."/>
            <person name="Matsuzaki R."/>
            <person name="Suzuki S."/>
            <person name="Yamaguchi H."/>
            <person name="Hirooka S."/>
            <person name="Minakuchi Y."/>
            <person name="Miyagishima S."/>
            <person name="Kawachi M."/>
            <person name="Toyoda A."/>
            <person name="Nozaki H."/>
        </authorList>
    </citation>
    <scope>NUCLEOTIDE SEQUENCE [LARGE SCALE GENOMIC DNA]</scope>
    <source>
        <strain evidence="3 4">NIES-4017</strain>
    </source>
</reference>
<feature type="non-terminal residue" evidence="3">
    <location>
        <position position="1"/>
    </location>
</feature>
<accession>A0AAD3DJ34</accession>
<dbReference type="GO" id="GO:0071038">
    <property type="term" value="P:TRAMP-dependent tRNA surveillance pathway"/>
    <property type="evidence" value="ECO:0007669"/>
    <property type="project" value="TreeGrafter"/>
</dbReference>
<protein>
    <recommendedName>
        <fullName evidence="2">3'-5' exonuclease domain-containing protein</fullName>
    </recommendedName>
</protein>
<evidence type="ECO:0000259" key="2">
    <source>
        <dbReference type="SMART" id="SM00474"/>
    </source>
</evidence>
<feature type="compositionally biased region" description="Low complexity" evidence="1">
    <location>
        <begin position="896"/>
        <end position="917"/>
    </location>
</feature>
<dbReference type="GO" id="GO:0071044">
    <property type="term" value="P:histone mRNA catabolic process"/>
    <property type="evidence" value="ECO:0007669"/>
    <property type="project" value="TreeGrafter"/>
</dbReference>
<dbReference type="GO" id="GO:0000467">
    <property type="term" value="P:exonucleolytic trimming to generate mature 3'-end of 5.8S rRNA from tricistronic rRNA transcript (SSU-rRNA, 5.8S rRNA, LSU-rRNA)"/>
    <property type="evidence" value="ECO:0007669"/>
    <property type="project" value="InterPro"/>
</dbReference>
<evidence type="ECO:0000313" key="4">
    <source>
        <dbReference type="Proteomes" id="UP001054857"/>
    </source>
</evidence>
<dbReference type="GO" id="GO:0071040">
    <property type="term" value="P:nuclear polyadenylation-dependent antisense transcript catabolic process"/>
    <property type="evidence" value="ECO:0007669"/>
    <property type="project" value="TreeGrafter"/>
</dbReference>
<feature type="compositionally biased region" description="Acidic residues" evidence="1">
    <location>
        <begin position="90"/>
        <end position="112"/>
    </location>
</feature>
<feature type="non-terminal residue" evidence="3">
    <location>
        <position position="1067"/>
    </location>
</feature>
<dbReference type="GO" id="GO:0000175">
    <property type="term" value="F:3'-5'-RNA exonuclease activity"/>
    <property type="evidence" value="ECO:0007669"/>
    <property type="project" value="InterPro"/>
</dbReference>
<feature type="region of interest" description="Disordered" evidence="1">
    <location>
        <begin position="742"/>
        <end position="810"/>
    </location>
</feature>
<dbReference type="SUPFAM" id="SSF47819">
    <property type="entry name" value="HRDC-like"/>
    <property type="match status" value="1"/>
</dbReference>
<dbReference type="AlphaFoldDB" id="A0AAD3DJ34"/>
<dbReference type="Gene3D" id="1.10.150.80">
    <property type="entry name" value="HRDC domain"/>
    <property type="match status" value="1"/>
</dbReference>
<sequence length="1067" mass="110977">VAVAGPRVHWVSSPQQLYALGRRLRRERQVGLDLEAHSLHSYLGLVCLLQLAVWRPSSGGGGGRRQQQQQQRGRTAAAAARGRGSKEDGGYDDEEEEEEEEQVEGGDEGCDDGGGEVWLVDVLALHDHVGPALGGLFADPRVVKVVHGGSNDVIWLQRDFRTYLVNVFDTEKACQVLGYDSRALSSLLRRHCSLDLSAAAKAQGQRADWRRRPLPPPLVRYAAADVAYLPYLAEVLRRELAAAAAGVTAGIGWSVPPSEQCSGATSGTTAAAAVTAAAAGAEARGEEEEEGEGDGGYILAPLVTVEPLQPLLRNQHSAVAAATAAASAAAPAAASRPVPTALGLVLLRSHQVSLTLYRKPLSDAAAMTATGATVGGGGGGGSNGSDGGTPAVGTASAAAAAILKKFFSAGGGNGNGHVNGGGCNGHSPTEGVPSPKVSAAVATDAVHALCRWRDTAARRYDESPQWVLLDTAVAALASVRPPPPNGTALLRLVSERVAAGNKPLESEPYAARYGISTALRSHAEALCRLLAACTAGRRSIPLKVGPTAAAAGGATVAAAVAAGAGHATSATSGATAAVAGVSPAAATARERERERRSWLIEKFSAKSQVYQNCRMLSREGQLLCFCDSRKLAWYLKKGIAVQVCEEPPTIQLLFEHQNTDQEVGADDFYTQSKSNRCVACGCSTHYLRYRVLPACYRRHMPPELKSHRSHDVVLLCIDCHERAQKAAERMKRQVAADYQVPLLPPRTPTTTTPLQQAAAAAAGGGGGGGAGAGAGAGGAAVEKPEQTGLGQGPIEDLRSGGGDVGSSGAVGAEADADVGCGLPGGVHPSAARRAALALQKSGGQMPLRRVRQLEGVIKAALGRDPGAEEEGLRPGDLEAALLAGLGRRGRNKFFRHQQQQQQQDQQQQQQQGQQQQHLQEEEQQPQPQQQGDDEAGAEEVKQQQAGMQAGDDDGREASSQSGTMNTATAPAAAAATASATTSQAAAAAAAATTAVTTATSAPTADRWLDSGHMWHGEQVVARALRRGGEGELLQLVKRFRTCFVEAVQPQFLPPAWGVDHAARRDFG</sequence>
<dbReference type="InterPro" id="IPR036397">
    <property type="entry name" value="RNaseH_sf"/>
</dbReference>
<organism evidence="3 4">
    <name type="scientific">Astrephomene gubernaculifera</name>
    <dbReference type="NCBI Taxonomy" id="47775"/>
    <lineage>
        <taxon>Eukaryota</taxon>
        <taxon>Viridiplantae</taxon>
        <taxon>Chlorophyta</taxon>
        <taxon>core chlorophytes</taxon>
        <taxon>Chlorophyceae</taxon>
        <taxon>CS clade</taxon>
        <taxon>Chlamydomonadales</taxon>
        <taxon>Astrephomenaceae</taxon>
        <taxon>Astrephomene</taxon>
    </lineage>
</organism>
<dbReference type="GO" id="GO:0000176">
    <property type="term" value="C:nuclear exosome (RNase complex)"/>
    <property type="evidence" value="ECO:0007669"/>
    <property type="project" value="TreeGrafter"/>
</dbReference>
<feature type="compositionally biased region" description="Low complexity" evidence="1">
    <location>
        <begin position="748"/>
        <end position="761"/>
    </location>
</feature>
<dbReference type="GO" id="GO:0003727">
    <property type="term" value="F:single-stranded RNA binding"/>
    <property type="evidence" value="ECO:0007669"/>
    <property type="project" value="TreeGrafter"/>
</dbReference>
<dbReference type="SMART" id="SM00474">
    <property type="entry name" value="35EXOc"/>
    <property type="match status" value="1"/>
</dbReference>
<proteinExistence type="predicted"/>
<dbReference type="SUPFAM" id="SSF53098">
    <property type="entry name" value="Ribonuclease H-like"/>
    <property type="match status" value="2"/>
</dbReference>
<dbReference type="InterPro" id="IPR044876">
    <property type="entry name" value="HRDC_dom_sf"/>
</dbReference>
<dbReference type="PANTHER" id="PTHR12124:SF47">
    <property type="entry name" value="EXOSOME COMPONENT 10"/>
    <property type="match status" value="1"/>
</dbReference>
<feature type="domain" description="3'-5' exonuclease" evidence="2">
    <location>
        <begin position="8"/>
        <end position="241"/>
    </location>
</feature>
<dbReference type="InterPro" id="IPR045092">
    <property type="entry name" value="Rrp6-like"/>
</dbReference>
<feature type="region of interest" description="Disordered" evidence="1">
    <location>
        <begin position="59"/>
        <end position="112"/>
    </location>
</feature>
<evidence type="ECO:0000256" key="1">
    <source>
        <dbReference type="SAM" id="MobiDB-lite"/>
    </source>
</evidence>
<dbReference type="GO" id="GO:0071051">
    <property type="term" value="P:poly(A)-dependent snoRNA 3'-end processing"/>
    <property type="evidence" value="ECO:0007669"/>
    <property type="project" value="TreeGrafter"/>
</dbReference>
<dbReference type="GO" id="GO:0005730">
    <property type="term" value="C:nucleolus"/>
    <property type="evidence" value="ECO:0007669"/>
    <property type="project" value="TreeGrafter"/>
</dbReference>
<dbReference type="InterPro" id="IPR012337">
    <property type="entry name" value="RNaseH-like_sf"/>
</dbReference>
<dbReference type="PANTHER" id="PTHR12124">
    <property type="entry name" value="POLYMYOSITIS/SCLERODERMA AUTOANTIGEN-RELATED"/>
    <property type="match status" value="1"/>
</dbReference>
<dbReference type="Pfam" id="PF01612">
    <property type="entry name" value="DNA_pol_A_exo1"/>
    <property type="match status" value="1"/>
</dbReference>
<dbReference type="GO" id="GO:0000166">
    <property type="term" value="F:nucleotide binding"/>
    <property type="evidence" value="ECO:0007669"/>
    <property type="project" value="InterPro"/>
</dbReference>
<dbReference type="Proteomes" id="UP001054857">
    <property type="component" value="Unassembled WGS sequence"/>
</dbReference>
<evidence type="ECO:0000313" key="3">
    <source>
        <dbReference type="EMBL" id="GFR42129.1"/>
    </source>
</evidence>
<dbReference type="InterPro" id="IPR002562">
    <property type="entry name" value="3'-5'_exonuclease_dom"/>
</dbReference>
<dbReference type="GO" id="GO:0071037">
    <property type="term" value="P:nuclear polyadenylation-dependent snRNA catabolic process"/>
    <property type="evidence" value="ECO:0007669"/>
    <property type="project" value="TreeGrafter"/>
</dbReference>
<comment type="caution">
    <text evidence="3">The sequence shown here is derived from an EMBL/GenBank/DDBJ whole genome shotgun (WGS) entry which is preliminary data.</text>
</comment>
<gene>
    <name evidence="3" type="ORF">Agub_g2972</name>
</gene>
<dbReference type="GO" id="GO:0071035">
    <property type="term" value="P:nuclear polyadenylation-dependent rRNA catabolic process"/>
    <property type="evidence" value="ECO:0007669"/>
    <property type="project" value="TreeGrafter"/>
</dbReference>
<feature type="compositionally biased region" description="Low complexity" evidence="1">
    <location>
        <begin position="65"/>
        <end position="82"/>
    </location>
</feature>
<dbReference type="GO" id="GO:0071036">
    <property type="term" value="P:nuclear polyadenylation-dependent snoRNA catabolic process"/>
    <property type="evidence" value="ECO:0007669"/>
    <property type="project" value="TreeGrafter"/>
</dbReference>
<name>A0AAD3DJ34_9CHLO</name>
<keyword evidence="4" id="KW-1185">Reference proteome</keyword>
<dbReference type="GO" id="GO:0071039">
    <property type="term" value="P:nuclear polyadenylation-dependent CUT catabolic process"/>
    <property type="evidence" value="ECO:0007669"/>
    <property type="project" value="TreeGrafter"/>
</dbReference>
<dbReference type="Gene3D" id="3.30.420.10">
    <property type="entry name" value="Ribonuclease H-like superfamily/Ribonuclease H"/>
    <property type="match status" value="1"/>
</dbReference>
<dbReference type="InterPro" id="IPR010997">
    <property type="entry name" value="HRDC-like_sf"/>
</dbReference>
<feature type="region of interest" description="Disordered" evidence="1">
    <location>
        <begin position="893"/>
        <end position="967"/>
    </location>
</feature>
<feature type="compositionally biased region" description="Gly residues" evidence="1">
    <location>
        <begin position="762"/>
        <end position="778"/>
    </location>
</feature>
<dbReference type="EMBL" id="BMAR01000002">
    <property type="protein sequence ID" value="GFR42129.1"/>
    <property type="molecule type" value="Genomic_DNA"/>
</dbReference>